<feature type="region of interest" description="Disordered" evidence="1">
    <location>
        <begin position="1"/>
        <end position="25"/>
    </location>
</feature>
<feature type="compositionally biased region" description="Pro residues" evidence="1">
    <location>
        <begin position="1"/>
        <end position="11"/>
    </location>
</feature>
<evidence type="ECO:0000256" key="1">
    <source>
        <dbReference type="SAM" id="MobiDB-lite"/>
    </source>
</evidence>
<evidence type="ECO:0000259" key="2">
    <source>
        <dbReference type="Pfam" id="PF26133"/>
    </source>
</evidence>
<dbReference type="InterPro" id="IPR001353">
    <property type="entry name" value="Proteasome_sua/b"/>
</dbReference>
<feature type="domain" description="DUF8039" evidence="2">
    <location>
        <begin position="422"/>
        <end position="492"/>
    </location>
</feature>
<dbReference type="Pfam" id="PF00227">
    <property type="entry name" value="Proteasome"/>
    <property type="match status" value="1"/>
</dbReference>
<accession>A0A445KBS1</accession>
<dbReference type="InterPro" id="IPR058352">
    <property type="entry name" value="DUF8039"/>
</dbReference>
<dbReference type="EMBL" id="QZWG01000006">
    <property type="protein sequence ID" value="RZC08252.1"/>
    <property type="molecule type" value="Genomic_DNA"/>
</dbReference>
<evidence type="ECO:0000313" key="3">
    <source>
        <dbReference type="EMBL" id="RZC08252.1"/>
    </source>
</evidence>
<sequence length="831" mass="93031">MTTPPPSPTQPEIPSEGTSRKTRQATRLRRLTARTLDQARATVSVNPATGRGSGPHKDQFHSYLGVVARDKIPIVHPRWNDVPETLKNMIWDDILAKFDIPEGDNAKKKVMSTVATRWRQFKSALTTKYVCGNTDGQPKDDPLVKYGIDAKDWAEFAKMRQTPTWQGIRKKAQEIQKYNDSPNLLSRGGYELLEKKLMAEKRKIREEQAAFIEDPSLYLPPSPISRHEKWKSARTKQYGQMTSQAAKEIADKIDSLEEQSRQGSIVPSGRDNILNMAIGRPEHPGRVRGAGTGVTITQYFGPASRRSTTSSNITVEQLADIIGNLKEEWRRHAEEENIKRDEAWMRRVEEEKQCTMDTFKGQIQQAIKLELSQIVSQHSAPLQPNDIEVLAARVSMKGSCAAAETNALAKKPSELNGDSVGLHVTVENSNKLVAVGKQCDSFGTIHNVPYADDVVRVSVVEVIFGDAEVPIPTSEIKFVKEALGSFVPWPRHLEAEKDVISPLKTVEEEKPPEVIDPLGELVKNLFDIYQRPVEVLWDGAKFGINNVKDGFFITHADASEIILGDKCLNIFILQLWLMFIHDWSASIGYGALYGFLEPQCIHNANNRRQECENYIGRWLKEAGKQIYIAPYLNQAHWQLLVLCPGDNVVVWFCSLRKRPDAAIKGAVNSAMKSVTKTAEGKPPQHGPQWIEAKSHVQTGNYECGYYVMHWIWCIVTGGLKDDWIHWFSDRSAGGGDKDYKEVPPPPLFEPAGGHMNQAVTFNRSYCKPVIAGLGDEDKPFIYTMDCLGAKELAKDFVVSGTASESLYGACEAMFKPDMRGSNNVKAYVQIN</sequence>
<reference evidence="3 4" key="1">
    <citation type="submission" date="2018-09" db="EMBL/GenBank/DDBJ databases">
        <title>A high-quality reference genome of wild soybean provides a powerful tool to mine soybean genomes.</title>
        <authorList>
            <person name="Xie M."/>
            <person name="Chung C.Y.L."/>
            <person name="Li M.-W."/>
            <person name="Wong F.-L."/>
            <person name="Chan T.-F."/>
            <person name="Lam H.-M."/>
        </authorList>
    </citation>
    <scope>NUCLEOTIDE SEQUENCE [LARGE SCALE GENOMIC DNA]</scope>
    <source>
        <strain evidence="4">cv. W05</strain>
        <tissue evidence="3">Hypocotyl of etiolated seedlings</tissue>
    </source>
</reference>
<keyword evidence="3" id="KW-0647">Proteasome</keyword>
<dbReference type="InterPro" id="IPR038765">
    <property type="entry name" value="Papain-like_cys_pep_sf"/>
</dbReference>
<dbReference type="PANTHER" id="PTHR33018:SF34">
    <property type="entry name" value="OS02G0472350 PROTEIN"/>
    <property type="match status" value="1"/>
</dbReference>
<dbReference type="GO" id="GO:0051603">
    <property type="term" value="P:proteolysis involved in protein catabolic process"/>
    <property type="evidence" value="ECO:0007669"/>
    <property type="project" value="InterPro"/>
</dbReference>
<dbReference type="Gene3D" id="3.60.20.10">
    <property type="entry name" value="Glutamine Phosphoribosylpyrophosphate, subunit 1, domain 1"/>
    <property type="match status" value="1"/>
</dbReference>
<dbReference type="GO" id="GO:0005839">
    <property type="term" value="C:proteasome core complex"/>
    <property type="evidence" value="ECO:0007669"/>
    <property type="project" value="InterPro"/>
</dbReference>
<dbReference type="SUPFAM" id="SSF56235">
    <property type="entry name" value="N-terminal nucleophile aminohydrolases (Ntn hydrolases)"/>
    <property type="match status" value="1"/>
</dbReference>
<name>A0A445KBS1_GLYSO</name>
<dbReference type="InterPro" id="IPR029055">
    <property type="entry name" value="Ntn_hydrolases_N"/>
</dbReference>
<evidence type="ECO:0000313" key="4">
    <source>
        <dbReference type="Proteomes" id="UP000289340"/>
    </source>
</evidence>
<protein>
    <submittedName>
        <fullName evidence="3">Proteasome subunit beta type-3-A</fullName>
    </submittedName>
</protein>
<comment type="caution">
    <text evidence="3">The sequence shown here is derived from an EMBL/GenBank/DDBJ whole genome shotgun (WGS) entry which is preliminary data.</text>
</comment>
<dbReference type="Pfam" id="PF26133">
    <property type="entry name" value="DUF8039"/>
    <property type="match status" value="1"/>
</dbReference>
<proteinExistence type="predicted"/>
<dbReference type="AlphaFoldDB" id="A0A445KBS1"/>
<gene>
    <name evidence="3" type="ORF">D0Y65_015119</name>
</gene>
<dbReference type="Gene3D" id="3.40.395.10">
    <property type="entry name" value="Adenoviral Proteinase, Chain A"/>
    <property type="match status" value="1"/>
</dbReference>
<organism evidence="3 4">
    <name type="scientific">Glycine soja</name>
    <name type="common">Wild soybean</name>
    <dbReference type="NCBI Taxonomy" id="3848"/>
    <lineage>
        <taxon>Eukaryota</taxon>
        <taxon>Viridiplantae</taxon>
        <taxon>Streptophyta</taxon>
        <taxon>Embryophyta</taxon>
        <taxon>Tracheophyta</taxon>
        <taxon>Spermatophyta</taxon>
        <taxon>Magnoliopsida</taxon>
        <taxon>eudicotyledons</taxon>
        <taxon>Gunneridae</taxon>
        <taxon>Pentapetalae</taxon>
        <taxon>rosids</taxon>
        <taxon>fabids</taxon>
        <taxon>Fabales</taxon>
        <taxon>Fabaceae</taxon>
        <taxon>Papilionoideae</taxon>
        <taxon>50 kb inversion clade</taxon>
        <taxon>NPAAA clade</taxon>
        <taxon>indigoferoid/millettioid clade</taxon>
        <taxon>Phaseoleae</taxon>
        <taxon>Glycine</taxon>
        <taxon>Glycine subgen. Soja</taxon>
    </lineage>
</organism>
<dbReference type="SUPFAM" id="SSF54001">
    <property type="entry name" value="Cysteine proteinases"/>
    <property type="match status" value="1"/>
</dbReference>
<keyword evidence="4" id="KW-1185">Reference proteome</keyword>
<dbReference type="PANTHER" id="PTHR33018">
    <property type="entry name" value="OS10G0338966 PROTEIN-RELATED"/>
    <property type="match status" value="1"/>
</dbReference>
<dbReference type="Proteomes" id="UP000289340">
    <property type="component" value="Chromosome 6"/>
</dbReference>